<dbReference type="PANTHER" id="PTHR46766:SF1">
    <property type="entry name" value="GLUTAMINE-RICH PROTEIN 2"/>
    <property type="match status" value="1"/>
</dbReference>
<reference evidence="3 4" key="1">
    <citation type="submission" date="2019-09" db="EMBL/GenBank/DDBJ databases">
        <title>Report of infection by Mycobacterium simiae a patient suffering from pulmonary tuberculosis.</title>
        <authorList>
            <person name="Mohanty P.S."/>
            <person name="Bansal A.K."/>
            <person name="Singh H."/>
            <person name="Sharma S."/>
            <person name="Patil S.A."/>
            <person name="Upadhaya P."/>
            <person name="Singh P.K."/>
            <person name="Kumar D."/>
            <person name="Kumar S."/>
            <person name="Singh R.K."/>
            <person name="Chaudhary B."/>
        </authorList>
    </citation>
    <scope>NUCLEOTIDE SEQUENCE [LARGE SCALE GENOMIC DNA]</scope>
    <source>
        <strain evidence="3 4">JAL-560-SIM</strain>
    </source>
</reference>
<sequence>MNFSLAPPGIISARVFAGAGTGPMLRAATAWDGLAAELRSAAASFGSMASGLASSAWRGPSAAAMMAAAPPYVGWLQSAATQAEQAAGQATVAAGLYEAVRAATVPPAFVAANRSHLVGLVLTNLFGQNAPAIAAAEAQYEQMWAQDVSAMFGYHSTASAVASALTPFTRPLQGRAAQVSQVGSAIVNVASPVGAPASGSAAIAAATAPPGNSSTGPVQHFQRGLRQPGWAELWQRQLGRLQLWQRERREPQLRQWEPRQLQLRGGKPGKKQFWLRQSRRQQLWLRQQRQVQHRLR</sequence>
<evidence type="ECO:0000313" key="3">
    <source>
        <dbReference type="EMBL" id="KAA1250948.1"/>
    </source>
</evidence>
<accession>A0A5B1BQ85</accession>
<dbReference type="InterPro" id="IPR000030">
    <property type="entry name" value="PPE_dom"/>
</dbReference>
<dbReference type="SUPFAM" id="SSF140459">
    <property type="entry name" value="PE/PPE dimer-like"/>
    <property type="match status" value="1"/>
</dbReference>
<dbReference type="InterPro" id="IPR038332">
    <property type="entry name" value="PPE_sf"/>
</dbReference>
<dbReference type="OrthoDB" id="4753779at2"/>
<evidence type="ECO:0000256" key="1">
    <source>
        <dbReference type="ARBA" id="ARBA00010652"/>
    </source>
</evidence>
<proteinExistence type="inferred from homology"/>
<feature type="domain" description="PPE" evidence="2">
    <location>
        <begin position="2"/>
        <end position="166"/>
    </location>
</feature>
<evidence type="ECO:0000259" key="2">
    <source>
        <dbReference type="Pfam" id="PF00823"/>
    </source>
</evidence>
<evidence type="ECO:0000313" key="4">
    <source>
        <dbReference type="Proteomes" id="UP000324701"/>
    </source>
</evidence>
<comment type="caution">
    <text evidence="3">The sequence shown here is derived from an EMBL/GenBank/DDBJ whole genome shotgun (WGS) entry which is preliminary data.</text>
</comment>
<dbReference type="AlphaFoldDB" id="A0A5B1BQ85"/>
<name>A0A5B1BQ85_MYCSI</name>
<dbReference type="Pfam" id="PF00823">
    <property type="entry name" value="PPE"/>
    <property type="match status" value="1"/>
</dbReference>
<dbReference type="Proteomes" id="UP000324701">
    <property type="component" value="Unassembled WGS sequence"/>
</dbReference>
<dbReference type="PANTHER" id="PTHR46766">
    <property type="entry name" value="GLUTAMINE-RICH PROTEIN 2"/>
    <property type="match status" value="1"/>
</dbReference>
<dbReference type="EMBL" id="VTZN01000027">
    <property type="protein sequence ID" value="KAA1250948.1"/>
    <property type="molecule type" value="Genomic_DNA"/>
</dbReference>
<dbReference type="Gene3D" id="1.20.1260.20">
    <property type="entry name" value="PPE superfamily"/>
    <property type="match status" value="1"/>
</dbReference>
<keyword evidence="4" id="KW-1185">Reference proteome</keyword>
<protein>
    <submittedName>
        <fullName evidence="3">PPE family protein</fullName>
    </submittedName>
</protein>
<dbReference type="FunFam" id="1.20.1260.20:FF:000001">
    <property type="entry name" value="PPE family protein PPE41"/>
    <property type="match status" value="1"/>
</dbReference>
<comment type="similarity">
    <text evidence="1">Belongs to the mycobacterial PPE family.</text>
</comment>
<gene>
    <name evidence="3" type="ORF">F0Q45_06910</name>
</gene>
<dbReference type="GO" id="GO:0052572">
    <property type="term" value="P:response to host immune response"/>
    <property type="evidence" value="ECO:0007669"/>
    <property type="project" value="TreeGrafter"/>
</dbReference>
<organism evidence="3 4">
    <name type="scientific">Mycobacterium simiae</name>
    <name type="common">Mycobacterium habana</name>
    <dbReference type="NCBI Taxonomy" id="1784"/>
    <lineage>
        <taxon>Bacteria</taxon>
        <taxon>Bacillati</taxon>
        <taxon>Actinomycetota</taxon>
        <taxon>Actinomycetes</taxon>
        <taxon>Mycobacteriales</taxon>
        <taxon>Mycobacteriaceae</taxon>
        <taxon>Mycobacterium</taxon>
        <taxon>Mycobacterium simiae complex</taxon>
    </lineage>
</organism>